<reference evidence="25" key="3">
    <citation type="submission" date="2025-05" db="UniProtKB">
        <authorList>
            <consortium name="Ensembl"/>
        </authorList>
    </citation>
    <scope>IDENTIFICATION</scope>
    <source>
        <strain evidence="25">broiler</strain>
    </source>
</reference>
<evidence type="ECO:0000313" key="26">
    <source>
        <dbReference type="Proteomes" id="UP000000539"/>
    </source>
</evidence>
<evidence type="ECO:0000256" key="2">
    <source>
        <dbReference type="ARBA" id="ARBA00022475"/>
    </source>
</evidence>
<evidence type="ECO:0000256" key="17">
    <source>
        <dbReference type="ARBA" id="ARBA00076791"/>
    </source>
</evidence>
<dbReference type="InterPro" id="IPR013098">
    <property type="entry name" value="Ig_I-set"/>
</dbReference>
<dbReference type="GO" id="GO:0050853">
    <property type="term" value="P:B cell receptor signaling pathway"/>
    <property type="evidence" value="ECO:0000318"/>
    <property type="project" value="GO_Central"/>
</dbReference>
<organism evidence="24">
    <name type="scientific">Gallus gallus</name>
    <name type="common">Chicken</name>
    <dbReference type="NCBI Taxonomy" id="9031"/>
    <lineage>
        <taxon>Eukaryota</taxon>
        <taxon>Metazoa</taxon>
        <taxon>Chordata</taxon>
        <taxon>Craniata</taxon>
        <taxon>Vertebrata</taxon>
        <taxon>Euteleostomi</taxon>
        <taxon>Archelosauria</taxon>
        <taxon>Archosauria</taxon>
        <taxon>Dinosauria</taxon>
        <taxon>Saurischia</taxon>
        <taxon>Theropoda</taxon>
        <taxon>Coelurosauria</taxon>
        <taxon>Aves</taxon>
        <taxon>Neognathae</taxon>
        <taxon>Galloanserae</taxon>
        <taxon>Galliformes</taxon>
        <taxon>Phasianidae</taxon>
        <taxon>Phasianinae</taxon>
        <taxon>Gallus</taxon>
    </lineage>
</organism>
<dbReference type="SMR" id="Q8AV16"/>
<dbReference type="SMART" id="SM00406">
    <property type="entry name" value="IGv"/>
    <property type="match status" value="1"/>
</dbReference>
<comment type="function">
    <text evidence="14">Required in cooperation with CD79A for initiation of the signal transduction cascade activated by the B-cell antigen receptor complex (BCR) which leads to internalization of the complex, trafficking to late endosomes and antigen presentation. Enhances phosphorylation of CD79A, possibly by recruiting kinases which phosphorylate CD79A or by recruiting proteins which bind to CD79A and protect it from dephosphorylation.</text>
</comment>
<dbReference type="GeneTree" id="ENSGT00940000154363"/>
<dbReference type="EMBL" id="AB062512">
    <property type="protein sequence ID" value="BAC44830.1"/>
    <property type="molecule type" value="Genomic_DNA"/>
</dbReference>
<evidence type="ECO:0000256" key="6">
    <source>
        <dbReference type="ARBA" id="ARBA00022859"/>
    </source>
</evidence>
<dbReference type="OMA" id="PVHFICY"/>
<gene>
    <name evidence="25" type="primary">CD79B</name>
</gene>
<dbReference type="SUPFAM" id="SSF48726">
    <property type="entry name" value="Immunoglobulin"/>
    <property type="match status" value="1"/>
</dbReference>
<keyword evidence="3" id="KW-0597">Phosphoprotein</keyword>
<feature type="domain" description="Immunoglobulin V-set" evidence="22">
    <location>
        <begin position="57"/>
        <end position="120"/>
    </location>
</feature>
<dbReference type="Ensembl" id="ENSGALT00010057510.1">
    <property type="protein sequence ID" value="ENSGALP00010034943.1"/>
    <property type="gene ID" value="ENSGALG00010023621.1"/>
</dbReference>
<protein>
    <recommendedName>
        <fullName evidence="16">B-cell antigen receptor complex-associated protein beta chain</fullName>
    </recommendedName>
    <alternativeName>
        <fullName evidence="19">B-cell-specific glycoprotein B29</fullName>
    </alternativeName>
    <alternativeName>
        <fullName evidence="18">Ig-beta</fullName>
    </alternativeName>
    <alternativeName>
        <fullName evidence="17">Immunoglobulin-associated B29 protein</fullName>
    </alternativeName>
</protein>
<dbReference type="GO" id="GO:0042802">
    <property type="term" value="F:identical protein binding"/>
    <property type="evidence" value="ECO:0007669"/>
    <property type="project" value="Ensembl"/>
</dbReference>
<evidence type="ECO:0000256" key="18">
    <source>
        <dbReference type="ARBA" id="ARBA00078678"/>
    </source>
</evidence>
<dbReference type="GO" id="GO:0071755">
    <property type="term" value="C:IgM B cell receptor complex"/>
    <property type="evidence" value="ECO:0007669"/>
    <property type="project" value="Ensembl"/>
</dbReference>
<dbReference type="CTD" id="974"/>
<evidence type="ECO:0000256" key="20">
    <source>
        <dbReference type="SAM" id="Phobius"/>
    </source>
</evidence>
<feature type="domain" description="Immunoglobulin" evidence="23">
    <location>
        <begin position="47"/>
        <end position="140"/>
    </location>
</feature>
<dbReference type="Bgee" id="ENSGALG00000000251">
    <property type="expression patterns" value="Expressed in spleen and 9 other cell types or tissues"/>
</dbReference>
<dbReference type="PaxDb" id="9031-ENSGALP00000000329"/>
<keyword evidence="2" id="KW-1003">Cell membrane</keyword>
<evidence type="ECO:0000259" key="23">
    <source>
        <dbReference type="SMART" id="SM00409"/>
    </source>
</evidence>
<evidence type="ECO:0000256" key="14">
    <source>
        <dbReference type="ARBA" id="ARBA00056166"/>
    </source>
</evidence>
<dbReference type="GO" id="GO:0002250">
    <property type="term" value="P:adaptive immune response"/>
    <property type="evidence" value="ECO:0007669"/>
    <property type="project" value="UniProtKB-KW"/>
</dbReference>
<dbReference type="InterPro" id="IPR013106">
    <property type="entry name" value="Ig_V-set"/>
</dbReference>
<dbReference type="GO" id="GO:0019815">
    <property type="term" value="C:B cell receptor complex"/>
    <property type="evidence" value="ECO:0000318"/>
    <property type="project" value="GO_Central"/>
</dbReference>
<dbReference type="GO" id="GO:0030183">
    <property type="term" value="P:B cell differentiation"/>
    <property type="evidence" value="ECO:0000318"/>
    <property type="project" value="GO_Central"/>
</dbReference>
<evidence type="ECO:0000256" key="19">
    <source>
        <dbReference type="ARBA" id="ARBA00079736"/>
    </source>
</evidence>
<keyword evidence="5 21" id="KW-0732">Signal</keyword>
<dbReference type="AlphaFoldDB" id="Q8AV16"/>
<evidence type="ECO:0000256" key="4">
    <source>
        <dbReference type="ARBA" id="ARBA00022692"/>
    </source>
</evidence>
<comment type="subunit">
    <text evidence="15">Heterodimer of alpha and beta chains; disulfide-linked. Part of the B-cell antigen receptor complex where the alpha/beta chain heterodimer is non-covalently associated with an antigen-specific membrane-bound surface immunoglobulin of two heavy chains and two light chains. Interacts with LYN.</text>
</comment>
<dbReference type="STRING" id="9031.ENSGALP00000000329"/>
<dbReference type="PANTHER" id="PTHR14334:SF2">
    <property type="entry name" value="B-CELL ANTIGEN RECEPTOR COMPLEX-ASSOCIATED PROTEIN BETA CHAIN"/>
    <property type="match status" value="1"/>
</dbReference>
<dbReference type="eggNOG" id="ENOG502S7X8">
    <property type="taxonomic scope" value="Eukaryota"/>
</dbReference>
<evidence type="ECO:0000256" key="9">
    <source>
        <dbReference type="ARBA" id="ARBA00023136"/>
    </source>
</evidence>
<dbReference type="OrthoDB" id="9894386at2759"/>
<evidence type="ECO:0000256" key="16">
    <source>
        <dbReference type="ARBA" id="ARBA00068183"/>
    </source>
</evidence>
<accession>Q8AV16</accession>
<dbReference type="PANTHER" id="PTHR14334">
    <property type="entry name" value="B-CELL ANTIGEN RECEPTOR COMPLEX-ASSOCIATED PROTEIN"/>
    <property type="match status" value="1"/>
</dbReference>
<evidence type="ECO:0000256" key="13">
    <source>
        <dbReference type="ARBA" id="ARBA00023319"/>
    </source>
</evidence>
<dbReference type="Pfam" id="PF07679">
    <property type="entry name" value="I-set"/>
    <property type="match status" value="1"/>
</dbReference>
<dbReference type="InterPro" id="IPR003110">
    <property type="entry name" value="Phos_immunorcpt_sig_ITAM"/>
</dbReference>
<dbReference type="Proteomes" id="UP000000539">
    <property type="component" value="Chromosome 27"/>
</dbReference>
<evidence type="ECO:0000256" key="15">
    <source>
        <dbReference type="ARBA" id="ARBA00063513"/>
    </source>
</evidence>
<dbReference type="VEuPathDB" id="HostDB:geneid_419940"/>
<dbReference type="GO" id="GO:0009897">
    <property type="term" value="C:external side of plasma membrane"/>
    <property type="evidence" value="ECO:0000318"/>
    <property type="project" value="GO_Central"/>
</dbReference>
<dbReference type="KEGG" id="gga:419940"/>
<evidence type="ECO:0000256" key="8">
    <source>
        <dbReference type="ARBA" id="ARBA00023130"/>
    </source>
</evidence>
<keyword evidence="10" id="KW-1015">Disulfide bond</keyword>
<dbReference type="Reactome" id="R-GGA-983695">
    <property type="pathway name" value="Antigen activates B Cell Receptor (BCR) leading to generation of second messengers"/>
</dbReference>
<keyword evidence="7 20" id="KW-1133">Transmembrane helix</keyword>
<dbReference type="GeneID" id="419940"/>
<feature type="chain" id="PRO_5015099008" description="B-cell antigen receptor complex-associated protein beta chain" evidence="21">
    <location>
        <begin position="24"/>
        <end position="226"/>
    </location>
</feature>
<evidence type="ECO:0000256" key="3">
    <source>
        <dbReference type="ARBA" id="ARBA00022553"/>
    </source>
</evidence>
<dbReference type="RefSeq" id="NP_001006328.3">
    <property type="nucleotide sequence ID" value="NM_001006328.3"/>
</dbReference>
<dbReference type="GO" id="GO:0004888">
    <property type="term" value="F:transmembrane signaling receptor activity"/>
    <property type="evidence" value="ECO:0007669"/>
    <property type="project" value="InterPro"/>
</dbReference>
<evidence type="ECO:0000256" key="5">
    <source>
        <dbReference type="ARBA" id="ARBA00022729"/>
    </source>
</evidence>
<dbReference type="PROSITE" id="PS51055">
    <property type="entry name" value="ITAM_1"/>
    <property type="match status" value="1"/>
</dbReference>
<keyword evidence="12" id="KW-0325">Glycoprotein</keyword>
<sequence length="226" mass="25968">MGDFCRRLWVLQVNLWLMAVAAGGIPTDGNSTSNRTGSECVGMWQHPRYIAAKKNTSVHFICYTSQPHAMQWYKALGNGKEFHVLDQSSDRFSINNTNDRISFTISRISYEDNGIYVCDSKNLTEEKRQPNSCGTEIRVMSRSNIQQIQNRNTLKDTIIIIQTILLVIFISVPMLLFLEKGDRKERPEEDHTYEGLEVEQIATYEDITPFRDMKAKWTVGEHPGEE</sequence>
<dbReference type="Gene3D" id="2.60.40.10">
    <property type="entry name" value="Immunoglobulins"/>
    <property type="match status" value="1"/>
</dbReference>
<dbReference type="FunFam" id="2.60.40.10:FF:001554">
    <property type="entry name" value="B-cell antigen receptor complex-associated protein beta chain"/>
    <property type="match status" value="1"/>
</dbReference>
<comment type="subcellular location">
    <subcellularLocation>
        <location evidence="1">Cell membrane</location>
        <topology evidence="1">Single-pass type I membrane protein</topology>
    </subcellularLocation>
</comment>
<keyword evidence="4 20" id="KW-0812">Transmembrane</keyword>
<proteinExistence type="predicted"/>
<evidence type="ECO:0000313" key="24">
    <source>
        <dbReference type="EMBL" id="BAC44830.1"/>
    </source>
</evidence>
<dbReference type="SMART" id="SM00409">
    <property type="entry name" value="IG"/>
    <property type="match status" value="1"/>
</dbReference>
<evidence type="ECO:0000313" key="25">
    <source>
        <dbReference type="Ensembl" id="ENSGALP00010034943.1"/>
    </source>
</evidence>
<dbReference type="InterPro" id="IPR013783">
    <property type="entry name" value="Ig-like_fold"/>
</dbReference>
<feature type="transmembrane region" description="Helical" evidence="20">
    <location>
        <begin position="158"/>
        <end position="178"/>
    </location>
</feature>
<keyword evidence="9 20" id="KW-0472">Membrane</keyword>
<feature type="signal peptide" evidence="21">
    <location>
        <begin position="1"/>
        <end position="23"/>
    </location>
</feature>
<evidence type="ECO:0000259" key="22">
    <source>
        <dbReference type="SMART" id="SM00406"/>
    </source>
</evidence>
<reference evidence="24" key="1">
    <citation type="journal article" date="2001" name="Immunogenetics">
        <title>Structure of the beta-chain (B29) gene of the chicken B-cell receptor and conserved collinearity with genes for potential skeletal muscle sodium channel and growth hormone.</title>
        <authorList>
            <person name="Katsukura H."/>
            <person name="Murakami R."/>
            <person name="Chijiiwa Y."/>
            <person name="Otsuka A."/>
            <person name="Tanaka M."/>
            <person name="Nakashima K."/>
            <person name="Ono M."/>
        </authorList>
    </citation>
    <scope>NUCLEOTIDE SEQUENCE</scope>
    <source>
        <strain evidence="24">Leghorn</strain>
        <tissue evidence="24">Liver</tissue>
    </source>
</reference>
<keyword evidence="13" id="KW-0393">Immunoglobulin domain</keyword>
<evidence type="ECO:0000256" key="10">
    <source>
        <dbReference type="ARBA" id="ARBA00023157"/>
    </source>
</evidence>
<keyword evidence="11" id="KW-0675">Receptor</keyword>
<evidence type="ECO:0000256" key="1">
    <source>
        <dbReference type="ARBA" id="ARBA00004251"/>
    </source>
</evidence>
<dbReference type="HOGENOM" id="CLU_084230_0_0_1"/>
<dbReference type="InterPro" id="IPR003599">
    <property type="entry name" value="Ig_sub"/>
</dbReference>
<dbReference type="InterPro" id="IPR036179">
    <property type="entry name" value="Ig-like_dom_sf"/>
</dbReference>
<keyword evidence="6" id="KW-0391">Immunity</keyword>
<name>Q8AV16_CHICK</name>
<evidence type="ECO:0000256" key="12">
    <source>
        <dbReference type="ARBA" id="ARBA00023180"/>
    </source>
</evidence>
<evidence type="ECO:0000256" key="11">
    <source>
        <dbReference type="ARBA" id="ARBA00023170"/>
    </source>
</evidence>
<reference evidence="25" key="2">
    <citation type="submission" date="2020-11" db="EMBL/GenBank/DDBJ databases">
        <title>Gallus gallus (Chicken) genome, bGalGal1, GRCg7b, maternal haplotype autosomes + Z &amp; W.</title>
        <authorList>
            <person name="Warren W."/>
            <person name="Formenti G."/>
            <person name="Fedrigo O."/>
            <person name="Haase B."/>
            <person name="Mountcastle J."/>
            <person name="Balacco J."/>
            <person name="Tracey A."/>
            <person name="Schneider V."/>
            <person name="Okimoto R."/>
            <person name="Cheng H."/>
            <person name="Hawken R."/>
            <person name="Howe K."/>
            <person name="Jarvis E.D."/>
        </authorList>
    </citation>
    <scope>NUCLEOTIDE SEQUENCE [LARGE SCALE GENOMIC DNA]</scope>
    <source>
        <strain evidence="25">Broiler</strain>
    </source>
</reference>
<keyword evidence="26" id="KW-1185">Reference proteome</keyword>
<keyword evidence="8" id="KW-1064">Adaptive immunity</keyword>
<evidence type="ECO:0000256" key="7">
    <source>
        <dbReference type="ARBA" id="ARBA00022989"/>
    </source>
</evidence>
<evidence type="ECO:0000256" key="21">
    <source>
        <dbReference type="SAM" id="SignalP"/>
    </source>
</evidence>